<sequence length="227" mass="25946">MLVWLFRSDSSVVPVVYLSGDSESVDESCETAARKAVYDLMKKHDIIVDDVTTLQKKIFERCGQLYSYKKEELAGIEKGESKVYFHGDICTESGINQRKFVIDFIKVLRSILKCANIKCTPIETIEKFPNLYILWFNIIHHKNSLGCRCLFNDYCTSQDATKKDLARKAVDYLIDVCNLEIVDANYRATTCRFDVVLCVLERESYLSVKKRVLGVTEPLEPSTGLVE</sequence>
<accession>A0A803MYP8</accession>
<reference evidence="1" key="2">
    <citation type="submission" date="2021-03" db="UniProtKB">
        <authorList>
            <consortium name="EnsemblPlants"/>
        </authorList>
    </citation>
    <scope>IDENTIFICATION</scope>
</reference>
<protein>
    <submittedName>
        <fullName evidence="1">Uncharacterized protein</fullName>
    </submittedName>
</protein>
<name>A0A803MYP8_CHEQI</name>
<keyword evidence="2" id="KW-1185">Reference proteome</keyword>
<proteinExistence type="predicted"/>
<organism evidence="1 2">
    <name type="scientific">Chenopodium quinoa</name>
    <name type="common">Quinoa</name>
    <dbReference type="NCBI Taxonomy" id="63459"/>
    <lineage>
        <taxon>Eukaryota</taxon>
        <taxon>Viridiplantae</taxon>
        <taxon>Streptophyta</taxon>
        <taxon>Embryophyta</taxon>
        <taxon>Tracheophyta</taxon>
        <taxon>Spermatophyta</taxon>
        <taxon>Magnoliopsida</taxon>
        <taxon>eudicotyledons</taxon>
        <taxon>Gunneridae</taxon>
        <taxon>Pentapetalae</taxon>
        <taxon>Caryophyllales</taxon>
        <taxon>Chenopodiaceae</taxon>
        <taxon>Chenopodioideae</taxon>
        <taxon>Atripliceae</taxon>
        <taxon>Chenopodium</taxon>
    </lineage>
</organism>
<dbReference type="AlphaFoldDB" id="A0A803MYP8"/>
<dbReference type="EnsemblPlants" id="AUR62037401-RA">
    <property type="protein sequence ID" value="AUR62037401-RA:cds"/>
    <property type="gene ID" value="AUR62037401"/>
</dbReference>
<dbReference type="Gramene" id="AUR62037401-RA">
    <property type="protein sequence ID" value="AUR62037401-RA:cds"/>
    <property type="gene ID" value="AUR62037401"/>
</dbReference>
<reference evidence="1" key="1">
    <citation type="journal article" date="2017" name="Nature">
        <title>The genome of Chenopodium quinoa.</title>
        <authorList>
            <person name="Jarvis D.E."/>
            <person name="Ho Y.S."/>
            <person name="Lightfoot D.J."/>
            <person name="Schmoeckel S.M."/>
            <person name="Li B."/>
            <person name="Borm T.J.A."/>
            <person name="Ohyanagi H."/>
            <person name="Mineta K."/>
            <person name="Michell C.T."/>
            <person name="Saber N."/>
            <person name="Kharbatia N.M."/>
            <person name="Rupper R.R."/>
            <person name="Sharp A.R."/>
            <person name="Dally N."/>
            <person name="Boughton B.A."/>
            <person name="Woo Y.H."/>
            <person name="Gao G."/>
            <person name="Schijlen E.G.W.M."/>
            <person name="Guo X."/>
            <person name="Momin A.A."/>
            <person name="Negrao S."/>
            <person name="Al-Babili S."/>
            <person name="Gehring C."/>
            <person name="Roessner U."/>
            <person name="Jung C."/>
            <person name="Murphy K."/>
            <person name="Arold S.T."/>
            <person name="Gojobori T."/>
            <person name="van der Linden C.G."/>
            <person name="van Loo E.N."/>
            <person name="Jellen E.N."/>
            <person name="Maughan P.J."/>
            <person name="Tester M."/>
        </authorList>
    </citation>
    <scope>NUCLEOTIDE SEQUENCE [LARGE SCALE GENOMIC DNA]</scope>
    <source>
        <strain evidence="1">cv. PI 614886</strain>
    </source>
</reference>
<evidence type="ECO:0000313" key="1">
    <source>
        <dbReference type="EnsemblPlants" id="AUR62037401-RA:cds"/>
    </source>
</evidence>
<dbReference type="Proteomes" id="UP000596660">
    <property type="component" value="Unplaced"/>
</dbReference>
<evidence type="ECO:0000313" key="2">
    <source>
        <dbReference type="Proteomes" id="UP000596660"/>
    </source>
</evidence>